<dbReference type="RefSeq" id="WP_078074623.1">
    <property type="nucleotide sequence ID" value="NZ_CP018047.1"/>
</dbReference>
<keyword evidence="4" id="KW-0862">Zinc</keyword>
<dbReference type="Pfam" id="PF00753">
    <property type="entry name" value="Lactamase_B"/>
    <property type="match status" value="1"/>
</dbReference>
<dbReference type="GO" id="GO:0016787">
    <property type="term" value="F:hydrolase activity"/>
    <property type="evidence" value="ECO:0007669"/>
    <property type="project" value="UniProtKB-KW"/>
</dbReference>
<dbReference type="InterPro" id="IPR001279">
    <property type="entry name" value="Metallo-B-lactamas"/>
</dbReference>
<dbReference type="InterPro" id="IPR051013">
    <property type="entry name" value="MBL_superfamily_lactonases"/>
</dbReference>
<dbReference type="Proteomes" id="UP000189677">
    <property type="component" value="Chromosome"/>
</dbReference>
<evidence type="ECO:0000256" key="2">
    <source>
        <dbReference type="ARBA" id="ARBA00022723"/>
    </source>
</evidence>
<evidence type="ECO:0000313" key="6">
    <source>
        <dbReference type="EMBL" id="AQU66097.1"/>
    </source>
</evidence>
<organism evidence="6 7">
    <name type="scientific">Streptomyces niveus</name>
    <name type="common">Streptomyces spheroides</name>
    <dbReference type="NCBI Taxonomy" id="193462"/>
    <lineage>
        <taxon>Bacteria</taxon>
        <taxon>Bacillati</taxon>
        <taxon>Actinomycetota</taxon>
        <taxon>Actinomycetes</taxon>
        <taxon>Kitasatosporales</taxon>
        <taxon>Streptomycetaceae</taxon>
        <taxon>Streptomyces</taxon>
    </lineage>
</organism>
<dbReference type="Gene3D" id="3.60.15.10">
    <property type="entry name" value="Ribonuclease Z/Hydroxyacylglutathione hydrolase-like"/>
    <property type="match status" value="1"/>
</dbReference>
<dbReference type="GO" id="GO:0046872">
    <property type="term" value="F:metal ion binding"/>
    <property type="evidence" value="ECO:0007669"/>
    <property type="project" value="UniProtKB-KW"/>
</dbReference>
<accession>A0A1U9QPG8</accession>
<dbReference type="CDD" id="cd16277">
    <property type="entry name" value="metallo-hydrolase-like_MBL-fold"/>
    <property type="match status" value="1"/>
</dbReference>
<reference evidence="6 7" key="1">
    <citation type="submission" date="2016-11" db="EMBL/GenBank/DDBJ databases">
        <title>Complete genome sequence of Streptomyces niveus SCSIO 3406.</title>
        <authorList>
            <person name="Zhu Q."/>
            <person name="Cheng W."/>
            <person name="Song Y."/>
            <person name="Li Q."/>
            <person name="Ju J."/>
        </authorList>
    </citation>
    <scope>NUCLEOTIDE SEQUENCE [LARGE SCALE GENOMIC DNA]</scope>
    <source>
        <strain evidence="6 7">SCSIO 3406</strain>
    </source>
</reference>
<comment type="similarity">
    <text evidence="1">Belongs to the metallo-beta-lactamase superfamily.</text>
</comment>
<feature type="domain" description="Metallo-beta-lactamase" evidence="5">
    <location>
        <begin position="73"/>
        <end position="286"/>
    </location>
</feature>
<evidence type="ECO:0000259" key="5">
    <source>
        <dbReference type="SMART" id="SM00849"/>
    </source>
</evidence>
<keyword evidence="3 6" id="KW-0378">Hydrolase</keyword>
<dbReference type="KEGG" id="snw:BBN63_07375"/>
<name>A0A1U9QPG8_STRNV</name>
<dbReference type="SUPFAM" id="SSF56281">
    <property type="entry name" value="Metallo-hydrolase/oxidoreductase"/>
    <property type="match status" value="1"/>
</dbReference>
<keyword evidence="2" id="KW-0479">Metal-binding</keyword>
<dbReference type="SMART" id="SM00849">
    <property type="entry name" value="Lactamase_B"/>
    <property type="match status" value="1"/>
</dbReference>
<dbReference type="InterPro" id="IPR036866">
    <property type="entry name" value="RibonucZ/Hydroxyglut_hydro"/>
</dbReference>
<dbReference type="OrthoDB" id="5177904at2"/>
<evidence type="ECO:0000313" key="7">
    <source>
        <dbReference type="Proteomes" id="UP000189677"/>
    </source>
</evidence>
<keyword evidence="7" id="KW-1185">Reference proteome</keyword>
<evidence type="ECO:0000256" key="1">
    <source>
        <dbReference type="ARBA" id="ARBA00007749"/>
    </source>
</evidence>
<protein>
    <submittedName>
        <fullName evidence="6">MBL fold metallo-hydrolase</fullName>
    </submittedName>
</protein>
<sequence>MSHTEPSRPTQQTQHTQEITLGDVTITRVEETHGPIMPADQFFPELPEQAWKDHRETLVPDHLGAEDTMVHAAMQTWLLRSEGRTILVDTGVGNDKSRPAVASWDHLSLDYLGNLARAGVRPEDVDLVINTHLHVDHVGWNTRLSDGTWVPTFPNATYLMPRADFEFWNPANNPNITGGVNENVFEDSVAPVHEAGLTMLWEGSHRIDANLRLDAAPGHTPGSSVITLTSGADRAVFAGDLLHTPLQIMEPEHNSCFCEDPVRSRATRHRILGWAADNNALLIPAHLSGHGAAEVRRAGGKFAIKGWAPFTPYTHA</sequence>
<dbReference type="PANTHER" id="PTHR42978:SF6">
    <property type="entry name" value="QUORUM-QUENCHING LACTONASE YTNP-RELATED"/>
    <property type="match status" value="1"/>
</dbReference>
<proteinExistence type="inferred from homology"/>
<evidence type="ECO:0000256" key="4">
    <source>
        <dbReference type="ARBA" id="ARBA00022833"/>
    </source>
</evidence>
<dbReference type="AlphaFoldDB" id="A0A1U9QPG8"/>
<dbReference type="EMBL" id="CP018047">
    <property type="protein sequence ID" value="AQU66097.1"/>
    <property type="molecule type" value="Genomic_DNA"/>
</dbReference>
<gene>
    <name evidence="6" type="ORF">BBN63_07375</name>
</gene>
<dbReference type="PANTHER" id="PTHR42978">
    <property type="entry name" value="QUORUM-QUENCHING LACTONASE YTNP-RELATED-RELATED"/>
    <property type="match status" value="1"/>
</dbReference>
<evidence type="ECO:0000256" key="3">
    <source>
        <dbReference type="ARBA" id="ARBA00022801"/>
    </source>
</evidence>